<dbReference type="SUPFAM" id="SSF56327">
    <property type="entry name" value="LDH C-terminal domain-like"/>
    <property type="match status" value="1"/>
</dbReference>
<dbReference type="GO" id="GO:0006089">
    <property type="term" value="P:lactate metabolic process"/>
    <property type="evidence" value="ECO:0007669"/>
    <property type="project" value="TreeGrafter"/>
</dbReference>
<dbReference type="Proteomes" id="UP000501747">
    <property type="component" value="Chromosome"/>
</dbReference>
<evidence type="ECO:0000259" key="5">
    <source>
        <dbReference type="Pfam" id="PF00056"/>
    </source>
</evidence>
<dbReference type="SUPFAM" id="SSF51735">
    <property type="entry name" value="NAD(P)-binding Rossmann-fold domains"/>
    <property type="match status" value="1"/>
</dbReference>
<dbReference type="Gene3D" id="3.40.50.720">
    <property type="entry name" value="NAD(P)-binding Rossmann-like Domain"/>
    <property type="match status" value="1"/>
</dbReference>
<dbReference type="GO" id="GO:0004459">
    <property type="term" value="F:L-lactate dehydrogenase (NAD+) activity"/>
    <property type="evidence" value="ECO:0007669"/>
    <property type="project" value="TreeGrafter"/>
</dbReference>
<dbReference type="InterPro" id="IPR036291">
    <property type="entry name" value="NAD(P)-bd_dom_sf"/>
</dbReference>
<reference evidence="7 8" key="1">
    <citation type="submission" date="2020-03" db="EMBL/GenBank/DDBJ databases">
        <title>Vagococcus sp. nov., isolated from beetles.</title>
        <authorList>
            <person name="Hyun D.-W."/>
            <person name="Bae J.-W."/>
        </authorList>
    </citation>
    <scope>NUCLEOTIDE SEQUENCE [LARGE SCALE GENOMIC DNA]</scope>
    <source>
        <strain evidence="7 8">HDW17B</strain>
    </source>
</reference>
<feature type="binding site" evidence="3">
    <location>
        <begin position="117"/>
        <end position="119"/>
    </location>
    <ligand>
        <name>NAD(+)</name>
        <dbReference type="ChEBI" id="CHEBI:57540"/>
    </ligand>
</feature>
<dbReference type="EMBL" id="CP049887">
    <property type="protein sequence ID" value="QIL48008.1"/>
    <property type="molecule type" value="Genomic_DNA"/>
</dbReference>
<accession>A0A6G8ASF5</accession>
<feature type="binding site" evidence="3">
    <location>
        <position position="94"/>
    </location>
    <ligand>
        <name>NAD(+)</name>
        <dbReference type="ChEBI" id="CHEBI:57540"/>
    </ligand>
</feature>
<organism evidence="7 8">
    <name type="scientific">Vagococcus hydrophili</name>
    <dbReference type="NCBI Taxonomy" id="2714947"/>
    <lineage>
        <taxon>Bacteria</taxon>
        <taxon>Bacillati</taxon>
        <taxon>Bacillota</taxon>
        <taxon>Bacilli</taxon>
        <taxon>Lactobacillales</taxon>
        <taxon>Enterococcaceae</taxon>
        <taxon>Vagococcus</taxon>
    </lineage>
</organism>
<feature type="active site" description="Proton acceptor" evidence="2">
    <location>
        <position position="174"/>
    </location>
</feature>
<proteinExistence type="inferred from homology"/>
<dbReference type="PANTHER" id="PTHR43128">
    <property type="entry name" value="L-2-HYDROXYCARBOXYLATE DEHYDROGENASE (NAD(P)(+))"/>
    <property type="match status" value="1"/>
</dbReference>
<dbReference type="Gene3D" id="3.90.110.10">
    <property type="entry name" value="Lactate dehydrogenase/glycoside hydrolase, family 4, C-terminal"/>
    <property type="match status" value="1"/>
</dbReference>
<dbReference type="KEGG" id="vhy:G7082_05395"/>
<feature type="domain" description="Lactate/malate dehydrogenase C-terminal" evidence="6">
    <location>
        <begin position="144"/>
        <end position="297"/>
    </location>
</feature>
<evidence type="ECO:0000256" key="3">
    <source>
        <dbReference type="PIRSR" id="PIRSR000102-3"/>
    </source>
</evidence>
<keyword evidence="8" id="KW-1185">Reference proteome</keyword>
<dbReference type="RefSeq" id="WP_166034172.1">
    <property type="nucleotide sequence ID" value="NZ_CP049887.1"/>
</dbReference>
<dbReference type="PIRSF" id="PIRSF000102">
    <property type="entry name" value="Lac_mal_DH"/>
    <property type="match status" value="1"/>
</dbReference>
<dbReference type="Pfam" id="PF02866">
    <property type="entry name" value="Ldh_1_C"/>
    <property type="match status" value="1"/>
</dbReference>
<dbReference type="Pfam" id="PF00056">
    <property type="entry name" value="Ldh_1_N"/>
    <property type="match status" value="1"/>
</dbReference>
<dbReference type="InterPro" id="IPR022383">
    <property type="entry name" value="Lactate/malate_DH_C"/>
</dbReference>
<keyword evidence="3" id="KW-0520">NAD</keyword>
<feature type="binding site" evidence="3">
    <location>
        <begin position="8"/>
        <end position="13"/>
    </location>
    <ligand>
        <name>NAD(+)</name>
        <dbReference type="ChEBI" id="CHEBI:57540"/>
    </ligand>
</feature>
<dbReference type="InterPro" id="IPR015955">
    <property type="entry name" value="Lactate_DH/Glyco_Ohase_4_C"/>
</dbReference>
<feature type="domain" description="Lactate/malate dehydrogenase N-terminal" evidence="5">
    <location>
        <begin position="3"/>
        <end position="141"/>
    </location>
</feature>
<evidence type="ECO:0000313" key="7">
    <source>
        <dbReference type="EMBL" id="QIL48008.1"/>
    </source>
</evidence>
<dbReference type="InterPro" id="IPR001236">
    <property type="entry name" value="Lactate/malate_DH_N"/>
</dbReference>
<comment type="similarity">
    <text evidence="1">Belongs to the LDH/MDH superfamily. LDH family.</text>
</comment>
<evidence type="ECO:0000259" key="6">
    <source>
        <dbReference type="Pfam" id="PF02866"/>
    </source>
</evidence>
<evidence type="ECO:0000256" key="2">
    <source>
        <dbReference type="PIRSR" id="PIRSR000102-1"/>
    </source>
</evidence>
<evidence type="ECO:0000313" key="8">
    <source>
        <dbReference type="Proteomes" id="UP000501747"/>
    </source>
</evidence>
<evidence type="ECO:0000256" key="4">
    <source>
        <dbReference type="RuleBase" id="RU003369"/>
    </source>
</evidence>
<feature type="binding site" evidence="3">
    <location>
        <position position="33"/>
    </location>
    <ligand>
        <name>NAD(+)</name>
        <dbReference type="ChEBI" id="CHEBI:57540"/>
    </ligand>
</feature>
<dbReference type="PRINTS" id="PR00086">
    <property type="entry name" value="LLDHDRGNASE"/>
</dbReference>
<dbReference type="InterPro" id="IPR001557">
    <property type="entry name" value="L-lactate/malate_DH"/>
</dbReference>
<sequence length="301" mass="33608">MGKIGIIGMGHVGSDVAYTLCREKLTNHLVLIDPLKEKVLAEKLELEDSMVGWDYSIKIETQNYASLQDAEIVVISVGSQNVDNENRNSELIDNVQAVRESIPQVIASGFKGIFVVISNPCDVITKLVQEVSGFPYERVIGTGTLLDTYRLKRVVGQYLEVSPQDVSGYVLGEHGENQFVPWSIVSVREKAMLQEIQLSSDVLYELKEETRLGGWRIHAGKGWTSYGIASACSRLIQAIQKNENRVYPTSSYDEVEGLYIGWPTVIGHEGVISRLPLNLLKEEKEAYQASAKEIRSVYDRI</sequence>
<evidence type="ECO:0000256" key="1">
    <source>
        <dbReference type="ARBA" id="ARBA00006054"/>
    </source>
</evidence>
<protein>
    <submittedName>
        <fullName evidence="7">NAD(P)-binding domain-containing protein</fullName>
    </submittedName>
</protein>
<dbReference type="PANTHER" id="PTHR43128:SF31">
    <property type="entry name" value="L-LACTATE DEHYDROGENASE"/>
    <property type="match status" value="1"/>
</dbReference>
<name>A0A6G8ASF5_9ENTE</name>
<keyword evidence="4" id="KW-0560">Oxidoreductase</keyword>
<gene>
    <name evidence="7" type="ORF">G7082_05395</name>
</gene>
<dbReference type="AlphaFoldDB" id="A0A6G8ASF5"/>